<dbReference type="Proteomes" id="UP000479756">
    <property type="component" value="Unassembled WGS sequence"/>
</dbReference>
<dbReference type="Pfam" id="PF02602">
    <property type="entry name" value="HEM4"/>
    <property type="match status" value="1"/>
</dbReference>
<evidence type="ECO:0000313" key="4">
    <source>
        <dbReference type="EMBL" id="NEM90689.1"/>
    </source>
</evidence>
<keyword evidence="1 2" id="KW-0238">DNA-binding</keyword>
<dbReference type="SUPFAM" id="SSF46894">
    <property type="entry name" value="C-terminal effector domain of the bipartite response regulators"/>
    <property type="match status" value="1"/>
</dbReference>
<reference evidence="4 5" key="1">
    <citation type="journal article" date="2014" name="Int. J. Syst. Evol. Microbiol.">
        <title>Description of Galbitalea soli gen. nov., sp. nov., and Frondihabitans sucicola sp. nov.</title>
        <authorList>
            <person name="Kim S.J."/>
            <person name="Lim J.M."/>
            <person name="Ahn J.H."/>
            <person name="Weon H.Y."/>
            <person name="Hamada M."/>
            <person name="Suzuki K."/>
            <person name="Ahn T.Y."/>
            <person name="Kwon S.W."/>
        </authorList>
    </citation>
    <scope>NUCLEOTIDE SEQUENCE [LARGE SCALE GENOMIC DNA]</scope>
    <source>
        <strain evidence="4 5">NBRC 108727</strain>
    </source>
</reference>
<dbReference type="Gene3D" id="3.40.50.10090">
    <property type="match status" value="2"/>
</dbReference>
<dbReference type="AlphaFoldDB" id="A0A7C9PMF4"/>
<dbReference type="InterPro" id="IPR036108">
    <property type="entry name" value="4pyrrol_syn_uPrphyn_synt_sf"/>
</dbReference>
<dbReference type="NCBIfam" id="NF005568">
    <property type="entry name" value="PRK07239.1"/>
    <property type="match status" value="1"/>
</dbReference>
<dbReference type="InterPro" id="IPR016032">
    <property type="entry name" value="Sig_transdc_resp-reg_C-effctor"/>
</dbReference>
<accession>A0A7C9PMF4</accession>
<sequence>MDDPTVAAFRPDQLDGFRIGVTSDRRSEDLIDAFERRGATVLHAPTLRIAHAQHDDPILDDTRAVIAARPEILLASTGYGIRRWFEVADAAGLGDALLEALSGATILVRGPKARGGIRAAGLNDSGMSEVETTASLVTLAMSEYPDARTIAVQLHGYTDEAQLARLRVNHEVLTVAPYRWSRIDETNDRVQRLIEATCSRQLDAVTFTSAPSVDAFLIAAEALGQLDAVVAALQGDVLAAVVGPVTAGPLLALGITPIQPDRFRMGALIRLVCEYLETQRVARVSTHSGELVLRGSVAVVGGTRVPLAPTSVALLRQLMETPGAVLSRSQLAVALPGIQDDHAMEVALSRLRASLGAPGLVSTVVKRGYRLNV</sequence>
<dbReference type="PANTHER" id="PTHR40082">
    <property type="entry name" value="BLR5956 PROTEIN"/>
    <property type="match status" value="1"/>
</dbReference>
<dbReference type="SUPFAM" id="SSF69618">
    <property type="entry name" value="HemD-like"/>
    <property type="match status" value="1"/>
</dbReference>
<dbReference type="InterPro" id="IPR039793">
    <property type="entry name" value="UROS/Hem4"/>
</dbReference>
<dbReference type="PROSITE" id="PS51755">
    <property type="entry name" value="OMPR_PHOB"/>
    <property type="match status" value="1"/>
</dbReference>
<dbReference type="GO" id="GO:0006780">
    <property type="term" value="P:uroporphyrinogen III biosynthetic process"/>
    <property type="evidence" value="ECO:0007669"/>
    <property type="project" value="InterPro"/>
</dbReference>
<keyword evidence="5" id="KW-1185">Reference proteome</keyword>
<name>A0A7C9PMF4_9MICO</name>
<dbReference type="GO" id="GO:0006355">
    <property type="term" value="P:regulation of DNA-templated transcription"/>
    <property type="evidence" value="ECO:0007669"/>
    <property type="project" value="InterPro"/>
</dbReference>
<dbReference type="GO" id="GO:0000160">
    <property type="term" value="P:phosphorelay signal transduction system"/>
    <property type="evidence" value="ECO:0007669"/>
    <property type="project" value="InterPro"/>
</dbReference>
<dbReference type="EC" id="4.2.1.75" evidence="4"/>
<comment type="caution">
    <text evidence="4">The sequence shown here is derived from an EMBL/GenBank/DDBJ whole genome shotgun (WGS) entry which is preliminary data.</text>
</comment>
<feature type="domain" description="OmpR/PhoB-type" evidence="3">
    <location>
        <begin position="279"/>
        <end position="373"/>
    </location>
</feature>
<dbReference type="EMBL" id="JAAGWZ010000001">
    <property type="protein sequence ID" value="NEM90689.1"/>
    <property type="molecule type" value="Genomic_DNA"/>
</dbReference>
<dbReference type="InterPro" id="IPR036388">
    <property type="entry name" value="WH-like_DNA-bd_sf"/>
</dbReference>
<evidence type="ECO:0000256" key="2">
    <source>
        <dbReference type="PROSITE-ProRule" id="PRU01091"/>
    </source>
</evidence>
<dbReference type="RefSeq" id="WP_163472311.1">
    <property type="nucleotide sequence ID" value="NZ_JAAGWZ010000001.1"/>
</dbReference>
<dbReference type="PANTHER" id="PTHR40082:SF1">
    <property type="entry name" value="BLR5956 PROTEIN"/>
    <property type="match status" value="1"/>
</dbReference>
<evidence type="ECO:0000313" key="5">
    <source>
        <dbReference type="Proteomes" id="UP000479756"/>
    </source>
</evidence>
<evidence type="ECO:0000256" key="1">
    <source>
        <dbReference type="ARBA" id="ARBA00023125"/>
    </source>
</evidence>
<keyword evidence="4" id="KW-0456">Lyase</keyword>
<proteinExistence type="predicted"/>
<dbReference type="GO" id="GO:0003677">
    <property type="term" value="F:DNA binding"/>
    <property type="evidence" value="ECO:0007669"/>
    <property type="project" value="UniProtKB-UniRule"/>
</dbReference>
<protein>
    <submittedName>
        <fullName evidence="4">Uroporphyrinogen-III synthase</fullName>
        <ecNumber evidence="4">4.2.1.75</ecNumber>
    </submittedName>
</protein>
<dbReference type="CDD" id="cd00383">
    <property type="entry name" value="trans_reg_C"/>
    <property type="match status" value="1"/>
</dbReference>
<gene>
    <name evidence="4" type="ORF">G3T37_04900</name>
</gene>
<feature type="DNA-binding region" description="OmpR/PhoB-type" evidence="2">
    <location>
        <begin position="279"/>
        <end position="373"/>
    </location>
</feature>
<dbReference type="Gene3D" id="1.10.10.10">
    <property type="entry name" value="Winged helix-like DNA-binding domain superfamily/Winged helix DNA-binding domain"/>
    <property type="match status" value="1"/>
</dbReference>
<organism evidence="4 5">
    <name type="scientific">Galbitalea soli</name>
    <dbReference type="NCBI Taxonomy" id="1268042"/>
    <lineage>
        <taxon>Bacteria</taxon>
        <taxon>Bacillati</taxon>
        <taxon>Actinomycetota</taxon>
        <taxon>Actinomycetes</taxon>
        <taxon>Micrococcales</taxon>
        <taxon>Microbacteriaceae</taxon>
        <taxon>Galbitalea</taxon>
    </lineage>
</organism>
<dbReference type="InterPro" id="IPR003754">
    <property type="entry name" value="4pyrrol_synth_uPrphyn_synth"/>
</dbReference>
<evidence type="ECO:0000259" key="3">
    <source>
        <dbReference type="PROSITE" id="PS51755"/>
    </source>
</evidence>
<dbReference type="GO" id="GO:0004852">
    <property type="term" value="F:uroporphyrinogen-III synthase activity"/>
    <property type="evidence" value="ECO:0007669"/>
    <property type="project" value="UniProtKB-EC"/>
</dbReference>
<dbReference type="InterPro" id="IPR001867">
    <property type="entry name" value="OmpR/PhoB-type_DNA-bd"/>
</dbReference>
<dbReference type="Pfam" id="PF00486">
    <property type="entry name" value="Trans_reg_C"/>
    <property type="match status" value="1"/>
</dbReference>
<dbReference type="CDD" id="cd06578">
    <property type="entry name" value="HemD"/>
    <property type="match status" value="1"/>
</dbReference>
<dbReference type="SMART" id="SM00862">
    <property type="entry name" value="Trans_reg_C"/>
    <property type="match status" value="1"/>
</dbReference>